<dbReference type="EMBL" id="NEDP02002552">
    <property type="protein sequence ID" value="OWF50612.1"/>
    <property type="molecule type" value="Genomic_DNA"/>
</dbReference>
<feature type="compositionally biased region" description="Polar residues" evidence="2">
    <location>
        <begin position="439"/>
        <end position="451"/>
    </location>
</feature>
<feature type="compositionally biased region" description="Polar residues" evidence="2">
    <location>
        <begin position="402"/>
        <end position="415"/>
    </location>
</feature>
<organism evidence="4 5">
    <name type="scientific">Mizuhopecten yessoensis</name>
    <name type="common">Japanese scallop</name>
    <name type="synonym">Patinopecten yessoensis</name>
    <dbReference type="NCBI Taxonomy" id="6573"/>
    <lineage>
        <taxon>Eukaryota</taxon>
        <taxon>Metazoa</taxon>
        <taxon>Spiralia</taxon>
        <taxon>Lophotrochozoa</taxon>
        <taxon>Mollusca</taxon>
        <taxon>Bivalvia</taxon>
        <taxon>Autobranchia</taxon>
        <taxon>Pteriomorphia</taxon>
        <taxon>Pectinida</taxon>
        <taxon>Pectinoidea</taxon>
        <taxon>Pectinidae</taxon>
        <taxon>Mizuhopecten</taxon>
    </lineage>
</organism>
<evidence type="ECO:0000313" key="4">
    <source>
        <dbReference type="EMBL" id="OWF50612.1"/>
    </source>
</evidence>
<feature type="region of interest" description="Disordered" evidence="2">
    <location>
        <begin position="226"/>
        <end position="289"/>
    </location>
</feature>
<accession>A0A210QPF3</accession>
<dbReference type="Pfam" id="PF00226">
    <property type="entry name" value="DnaJ"/>
    <property type="match status" value="1"/>
</dbReference>
<gene>
    <name evidence="4" type="ORF">KP79_PYT22537</name>
</gene>
<feature type="domain" description="J" evidence="3">
    <location>
        <begin position="4"/>
        <end position="68"/>
    </location>
</feature>
<reference evidence="4 5" key="1">
    <citation type="journal article" date="2017" name="Nat. Ecol. Evol.">
        <title>Scallop genome provides insights into evolution of bilaterian karyotype and development.</title>
        <authorList>
            <person name="Wang S."/>
            <person name="Zhang J."/>
            <person name="Jiao W."/>
            <person name="Li J."/>
            <person name="Xun X."/>
            <person name="Sun Y."/>
            <person name="Guo X."/>
            <person name="Huan P."/>
            <person name="Dong B."/>
            <person name="Zhang L."/>
            <person name="Hu X."/>
            <person name="Sun X."/>
            <person name="Wang J."/>
            <person name="Zhao C."/>
            <person name="Wang Y."/>
            <person name="Wang D."/>
            <person name="Huang X."/>
            <person name="Wang R."/>
            <person name="Lv J."/>
            <person name="Li Y."/>
            <person name="Zhang Z."/>
            <person name="Liu B."/>
            <person name="Lu W."/>
            <person name="Hui Y."/>
            <person name="Liang J."/>
            <person name="Zhou Z."/>
            <person name="Hou R."/>
            <person name="Li X."/>
            <person name="Liu Y."/>
            <person name="Li H."/>
            <person name="Ning X."/>
            <person name="Lin Y."/>
            <person name="Zhao L."/>
            <person name="Xing Q."/>
            <person name="Dou J."/>
            <person name="Li Y."/>
            <person name="Mao J."/>
            <person name="Guo H."/>
            <person name="Dou H."/>
            <person name="Li T."/>
            <person name="Mu C."/>
            <person name="Jiang W."/>
            <person name="Fu Q."/>
            <person name="Fu X."/>
            <person name="Miao Y."/>
            <person name="Liu J."/>
            <person name="Yu Q."/>
            <person name="Li R."/>
            <person name="Liao H."/>
            <person name="Li X."/>
            <person name="Kong Y."/>
            <person name="Jiang Z."/>
            <person name="Chourrout D."/>
            <person name="Li R."/>
            <person name="Bao Z."/>
        </authorList>
    </citation>
    <scope>NUCLEOTIDE SEQUENCE [LARGE SCALE GENOMIC DNA]</scope>
    <source>
        <strain evidence="4 5">PY_sf001</strain>
    </source>
</reference>
<dbReference type="PRINTS" id="PR00625">
    <property type="entry name" value="JDOMAIN"/>
</dbReference>
<feature type="region of interest" description="Disordered" evidence="2">
    <location>
        <begin position="135"/>
        <end position="160"/>
    </location>
</feature>
<feature type="region of interest" description="Disordered" evidence="2">
    <location>
        <begin position="318"/>
        <end position="343"/>
    </location>
</feature>
<dbReference type="GO" id="GO:0005737">
    <property type="term" value="C:cytoplasm"/>
    <property type="evidence" value="ECO:0007669"/>
    <property type="project" value="TreeGrafter"/>
</dbReference>
<feature type="region of interest" description="Disordered" evidence="2">
    <location>
        <begin position="395"/>
        <end position="531"/>
    </location>
</feature>
<dbReference type="InterPro" id="IPR036869">
    <property type="entry name" value="J_dom_sf"/>
</dbReference>
<evidence type="ECO:0000259" key="3">
    <source>
        <dbReference type="PROSITE" id="PS50076"/>
    </source>
</evidence>
<evidence type="ECO:0000313" key="5">
    <source>
        <dbReference type="Proteomes" id="UP000242188"/>
    </source>
</evidence>
<feature type="region of interest" description="Disordered" evidence="2">
    <location>
        <begin position="30"/>
        <end position="120"/>
    </location>
</feature>
<keyword evidence="5" id="KW-1185">Reference proteome</keyword>
<sequence>MTKSLFAVLGVKPGATEDEIKKSYRNLARKYHPDKNKEPGAEEKFKEISAAYDHLKSADRREMHERQVNKPKEEPKKSFTKSKPGGSYNTTFTSSAGKDDGKAYSGAYSKPAGTGSHTFTSPDEDFNFTFFSSKNSNRKSKQKKNKSKTQKPWSQDWNIPDDAFPGDFEAGFPGFGSNSGTFSFAFKSFVDDLDAHFSTFFAKSPFDFSTFHGGMDPFDDIFVGKANKHQKKSHSKKEKQNIAPEHGYNGGLSGEYIFSPRQNTEPSSDEDNEPGFRFSSDSEDDDGYSEPRFKCSFCGKRLKLEALNAHEPACESRQRKAPFEDNPFGGRYAKPNGKDWRDTHEDLLRNIRRARRAAKMTKDDSDLGPVVCRYCGRSFSKTAADHHIPFCEKWTKDHGTPLNPQSKSAGTSTGSKQERAKEYSRSVPKPKFRADTEHNVTSPRSDWSKTSFPDPYSGQRRETMDEPYIFSGAGLSSPRSTKPPPRARPRTPRFNDTPPKEDVKFPAPKGPTTSNRVHRERKPSMNVRFST</sequence>
<feature type="compositionally biased region" description="Basic residues" evidence="2">
    <location>
        <begin position="226"/>
        <end position="237"/>
    </location>
</feature>
<dbReference type="PANTHER" id="PTHR43096">
    <property type="entry name" value="DNAJ HOMOLOG 1, MITOCHONDRIAL-RELATED"/>
    <property type="match status" value="1"/>
</dbReference>
<dbReference type="GO" id="GO:0051082">
    <property type="term" value="F:unfolded protein binding"/>
    <property type="evidence" value="ECO:0007669"/>
    <property type="project" value="TreeGrafter"/>
</dbReference>
<feature type="compositionally biased region" description="Basic residues" evidence="2">
    <location>
        <begin position="136"/>
        <end position="149"/>
    </location>
</feature>
<name>A0A210QPF3_MIZYE</name>
<dbReference type="PROSITE" id="PS50076">
    <property type="entry name" value="DNAJ_2"/>
    <property type="match status" value="1"/>
</dbReference>
<dbReference type="STRING" id="6573.A0A210QPF3"/>
<dbReference type="InterPro" id="IPR001623">
    <property type="entry name" value="DnaJ_domain"/>
</dbReference>
<evidence type="ECO:0000256" key="1">
    <source>
        <dbReference type="ARBA" id="ARBA00023186"/>
    </source>
</evidence>
<feature type="compositionally biased region" description="Polar residues" evidence="2">
    <location>
        <begin position="87"/>
        <end position="96"/>
    </location>
</feature>
<dbReference type="OrthoDB" id="10250354at2759"/>
<evidence type="ECO:0000256" key="2">
    <source>
        <dbReference type="SAM" id="MobiDB-lite"/>
    </source>
</evidence>
<feature type="compositionally biased region" description="Basic and acidic residues" evidence="2">
    <location>
        <begin position="31"/>
        <end position="77"/>
    </location>
</feature>
<dbReference type="SUPFAM" id="SSF46565">
    <property type="entry name" value="Chaperone J-domain"/>
    <property type="match status" value="1"/>
</dbReference>
<dbReference type="Gene3D" id="1.10.287.110">
    <property type="entry name" value="DnaJ domain"/>
    <property type="match status" value="1"/>
</dbReference>
<comment type="caution">
    <text evidence="4">The sequence shown here is derived from an EMBL/GenBank/DDBJ whole genome shotgun (WGS) entry which is preliminary data.</text>
</comment>
<protein>
    <submittedName>
        <fullName evidence="4">Death effector domain-containing protein</fullName>
    </submittedName>
</protein>
<keyword evidence="1" id="KW-0143">Chaperone</keyword>
<dbReference type="SMART" id="SM00271">
    <property type="entry name" value="DnaJ"/>
    <property type="match status" value="1"/>
</dbReference>
<dbReference type="Proteomes" id="UP000242188">
    <property type="component" value="Unassembled WGS sequence"/>
</dbReference>
<proteinExistence type="predicted"/>
<dbReference type="PANTHER" id="PTHR43096:SF52">
    <property type="entry name" value="DNAJ HOMOLOG 1, MITOCHONDRIAL-RELATED"/>
    <property type="match status" value="1"/>
</dbReference>
<dbReference type="AlphaFoldDB" id="A0A210QPF3"/>
<dbReference type="CDD" id="cd06257">
    <property type="entry name" value="DnaJ"/>
    <property type="match status" value="1"/>
</dbReference>
<dbReference type="GO" id="GO:0042026">
    <property type="term" value="P:protein refolding"/>
    <property type="evidence" value="ECO:0007669"/>
    <property type="project" value="TreeGrafter"/>
</dbReference>